<dbReference type="Proteomes" id="UP000729402">
    <property type="component" value="Unassembled WGS sequence"/>
</dbReference>
<reference evidence="2" key="1">
    <citation type="journal article" date="2021" name="bioRxiv">
        <title>Whole Genome Assembly and Annotation of Northern Wild Rice, Zizania palustris L., Supports a Whole Genome Duplication in the Zizania Genus.</title>
        <authorList>
            <person name="Haas M."/>
            <person name="Kono T."/>
            <person name="Macchietto M."/>
            <person name="Millas R."/>
            <person name="McGilp L."/>
            <person name="Shao M."/>
            <person name="Duquette J."/>
            <person name="Hirsch C.N."/>
            <person name="Kimball J."/>
        </authorList>
    </citation>
    <scope>NUCLEOTIDE SEQUENCE</scope>
    <source>
        <tissue evidence="2">Fresh leaf tissue</tissue>
    </source>
</reference>
<comment type="caution">
    <text evidence="2">The sequence shown here is derived from an EMBL/GenBank/DDBJ whole genome shotgun (WGS) entry which is preliminary data.</text>
</comment>
<evidence type="ECO:0000256" key="1">
    <source>
        <dbReference type="SAM" id="MobiDB-lite"/>
    </source>
</evidence>
<feature type="compositionally biased region" description="Basic and acidic residues" evidence="1">
    <location>
        <begin position="329"/>
        <end position="340"/>
    </location>
</feature>
<accession>A0A8J5T2S3</accession>
<proteinExistence type="predicted"/>
<keyword evidence="3" id="KW-1185">Reference proteome</keyword>
<evidence type="ECO:0000313" key="3">
    <source>
        <dbReference type="Proteomes" id="UP000729402"/>
    </source>
</evidence>
<feature type="region of interest" description="Disordered" evidence="1">
    <location>
        <begin position="289"/>
        <end position="351"/>
    </location>
</feature>
<dbReference type="EMBL" id="JAAALK010000283">
    <property type="protein sequence ID" value="KAG8076972.1"/>
    <property type="molecule type" value="Genomic_DNA"/>
</dbReference>
<organism evidence="2 3">
    <name type="scientific">Zizania palustris</name>
    <name type="common">Northern wild rice</name>
    <dbReference type="NCBI Taxonomy" id="103762"/>
    <lineage>
        <taxon>Eukaryota</taxon>
        <taxon>Viridiplantae</taxon>
        <taxon>Streptophyta</taxon>
        <taxon>Embryophyta</taxon>
        <taxon>Tracheophyta</taxon>
        <taxon>Spermatophyta</taxon>
        <taxon>Magnoliopsida</taxon>
        <taxon>Liliopsida</taxon>
        <taxon>Poales</taxon>
        <taxon>Poaceae</taxon>
        <taxon>BOP clade</taxon>
        <taxon>Oryzoideae</taxon>
        <taxon>Oryzeae</taxon>
        <taxon>Zizaniinae</taxon>
        <taxon>Zizania</taxon>
    </lineage>
</organism>
<name>A0A8J5T2S3_ZIZPA</name>
<reference evidence="2" key="2">
    <citation type="submission" date="2021-02" db="EMBL/GenBank/DDBJ databases">
        <authorList>
            <person name="Kimball J.A."/>
            <person name="Haas M.W."/>
            <person name="Macchietto M."/>
            <person name="Kono T."/>
            <person name="Duquette J."/>
            <person name="Shao M."/>
        </authorList>
    </citation>
    <scope>NUCLEOTIDE SEQUENCE</scope>
    <source>
        <tissue evidence="2">Fresh leaf tissue</tissue>
    </source>
</reference>
<sequence length="374" mass="40682">MGRYHHVDLAATAEEDILQAFALLHGTAIAIDREEGLTVEGIENRRRQASEATRLQQTEVDVEASRAKVAESYKVAEETEGIEGLTASNLVSEMGRYHHVDLAATTEEDILQAFALLHGIAIDIDREEGLTVEGIENHRRQASEATRLQQQTEVDAEASRAKVAESYKVASAASSAVDGLWKDLQASKDEAREVAAVASSEVEGLRRDLQPSNDEAVRFKVAAYSEVEGLRRDLQAWKDKAVIFKATTLQSLRSFEETSKLRRMRSRDLKQRLTNFAPSTKQQMLTLSSGATGHTPLHHRPHGAPPPTPSASTQALHGYAIGNELSRPTSHDSDGGHEASHSSATCPKALHPSTPGLAHLCLWQPAPSPSTTGK</sequence>
<dbReference type="AlphaFoldDB" id="A0A8J5T2S3"/>
<gene>
    <name evidence="2" type="ORF">GUJ93_ZPchr0006g44051</name>
</gene>
<evidence type="ECO:0000313" key="2">
    <source>
        <dbReference type="EMBL" id="KAG8076972.1"/>
    </source>
</evidence>
<protein>
    <submittedName>
        <fullName evidence="2">Uncharacterized protein</fullName>
    </submittedName>
</protein>